<dbReference type="OrthoDB" id="9793014at2"/>
<dbReference type="Proteomes" id="UP000265614">
    <property type="component" value="Unassembled WGS sequence"/>
</dbReference>
<dbReference type="PANTHER" id="PTHR43434">
    <property type="entry name" value="PHOSPHOGLYCOLATE PHOSPHATASE"/>
    <property type="match status" value="1"/>
</dbReference>
<dbReference type="SFLD" id="SFLDG01129">
    <property type="entry name" value="C1.5:_HAD__Beta-PGM__Phosphata"/>
    <property type="match status" value="1"/>
</dbReference>
<organism evidence="1 2">
    <name type="scientific">Vallicoccus soli</name>
    <dbReference type="NCBI Taxonomy" id="2339232"/>
    <lineage>
        <taxon>Bacteria</taxon>
        <taxon>Bacillati</taxon>
        <taxon>Actinomycetota</taxon>
        <taxon>Actinomycetes</taxon>
        <taxon>Motilibacterales</taxon>
        <taxon>Vallicoccaceae</taxon>
        <taxon>Vallicoccus</taxon>
    </lineage>
</organism>
<dbReference type="InterPro" id="IPR023214">
    <property type="entry name" value="HAD_sf"/>
</dbReference>
<proteinExistence type="predicted"/>
<dbReference type="RefSeq" id="WP_119949834.1">
    <property type="nucleotide sequence ID" value="NZ_QZEZ01000002.1"/>
</dbReference>
<dbReference type="SFLD" id="SFLDS00003">
    <property type="entry name" value="Haloacid_Dehalogenase"/>
    <property type="match status" value="1"/>
</dbReference>
<dbReference type="AlphaFoldDB" id="A0A3A3Z8E7"/>
<dbReference type="Gene3D" id="1.10.150.240">
    <property type="entry name" value="Putative phosphatase, domain 2"/>
    <property type="match status" value="1"/>
</dbReference>
<dbReference type="SUPFAM" id="SSF56784">
    <property type="entry name" value="HAD-like"/>
    <property type="match status" value="1"/>
</dbReference>
<dbReference type="Pfam" id="PF00702">
    <property type="entry name" value="Hydrolase"/>
    <property type="match status" value="1"/>
</dbReference>
<dbReference type="Gene3D" id="3.40.50.1000">
    <property type="entry name" value="HAD superfamily/HAD-like"/>
    <property type="match status" value="1"/>
</dbReference>
<dbReference type="GO" id="GO:0006281">
    <property type="term" value="P:DNA repair"/>
    <property type="evidence" value="ECO:0007669"/>
    <property type="project" value="TreeGrafter"/>
</dbReference>
<dbReference type="InterPro" id="IPR050155">
    <property type="entry name" value="HAD-like_hydrolase_sf"/>
</dbReference>
<gene>
    <name evidence="1" type="ORF">D5H78_07870</name>
</gene>
<evidence type="ECO:0000313" key="2">
    <source>
        <dbReference type="Proteomes" id="UP000265614"/>
    </source>
</evidence>
<protein>
    <submittedName>
        <fullName evidence="1">HAD family hydrolase</fullName>
    </submittedName>
</protein>
<dbReference type="PANTHER" id="PTHR43434:SF16">
    <property type="entry name" value="BLL8046 PROTEIN"/>
    <property type="match status" value="1"/>
</dbReference>
<comment type="caution">
    <text evidence="1">The sequence shown here is derived from an EMBL/GenBank/DDBJ whole genome shotgun (WGS) entry which is preliminary data.</text>
</comment>
<dbReference type="InterPro" id="IPR023198">
    <property type="entry name" value="PGP-like_dom2"/>
</dbReference>
<dbReference type="GO" id="GO:0005829">
    <property type="term" value="C:cytosol"/>
    <property type="evidence" value="ECO:0007669"/>
    <property type="project" value="TreeGrafter"/>
</dbReference>
<keyword evidence="1" id="KW-0378">Hydrolase</keyword>
<dbReference type="InterPro" id="IPR036412">
    <property type="entry name" value="HAD-like_sf"/>
</dbReference>
<name>A0A3A3Z8E7_9ACTN</name>
<evidence type="ECO:0000313" key="1">
    <source>
        <dbReference type="EMBL" id="RJK97117.1"/>
    </source>
</evidence>
<accession>A0A3A3Z8E7</accession>
<keyword evidence="2" id="KW-1185">Reference proteome</keyword>
<dbReference type="EMBL" id="QZEZ01000002">
    <property type="protein sequence ID" value="RJK97117.1"/>
    <property type="molecule type" value="Genomic_DNA"/>
</dbReference>
<reference evidence="1 2" key="1">
    <citation type="submission" date="2018-09" db="EMBL/GenBank/DDBJ databases">
        <title>YIM 75000 draft genome.</title>
        <authorList>
            <person name="Tang S."/>
            <person name="Feng Y."/>
        </authorList>
    </citation>
    <scope>NUCLEOTIDE SEQUENCE [LARGE SCALE GENOMIC DNA]</scope>
    <source>
        <strain evidence="1 2">YIM 75000</strain>
    </source>
</reference>
<dbReference type="GO" id="GO:0008967">
    <property type="term" value="F:phosphoglycolate phosphatase activity"/>
    <property type="evidence" value="ECO:0007669"/>
    <property type="project" value="TreeGrafter"/>
</dbReference>
<sequence length="229" mass="23927">MSDHDLRPGVLLDVDGTLLDTNYLHVVAWSRAFRRTGHEGVSMSTIHRAIGIGSQELVGHVLGDGLDEEAVSAVVDAHSACYEAFQDDVLAFPRAGELVEAVAGLGLAAVLATSGREQDLEWMRPAIGAGDALSGATTSGAVDRAKPAPDLLVVAARENHLDPRRTVVVGDTLWDVQAANDADMACIALLCGGLSRGELLDAGAAAVYDDPSALLEDLQGSPIGRLVER</sequence>